<dbReference type="STRING" id="68895.RR42_m0019"/>
<evidence type="ECO:0000313" key="2">
    <source>
        <dbReference type="Proteomes" id="UP000031843"/>
    </source>
</evidence>
<accession>A0A0C4Y5K3</accession>
<reference evidence="1 2" key="1">
    <citation type="journal article" date="2015" name="Genome Announc.">
        <title>Complete Genome Sequence of Cupriavidus basilensis 4G11, Isolated from the Oak Ridge Field Research Center Site.</title>
        <authorList>
            <person name="Ray J."/>
            <person name="Waters R.J."/>
            <person name="Skerker J.M."/>
            <person name="Kuehl J.V."/>
            <person name="Price M.N."/>
            <person name="Huang J."/>
            <person name="Chakraborty R."/>
            <person name="Arkin A.P."/>
            <person name="Deutschbauer A."/>
        </authorList>
    </citation>
    <scope>NUCLEOTIDE SEQUENCE [LARGE SCALE GENOMIC DNA]</scope>
    <source>
        <strain evidence="1">4G11</strain>
    </source>
</reference>
<organism evidence="1 2">
    <name type="scientific">Cupriavidus basilensis</name>
    <dbReference type="NCBI Taxonomy" id="68895"/>
    <lineage>
        <taxon>Bacteria</taxon>
        <taxon>Pseudomonadati</taxon>
        <taxon>Pseudomonadota</taxon>
        <taxon>Betaproteobacteria</taxon>
        <taxon>Burkholderiales</taxon>
        <taxon>Burkholderiaceae</taxon>
        <taxon>Cupriavidus</taxon>
    </lineage>
</organism>
<protein>
    <submittedName>
        <fullName evidence="1">Uncharacterized protein</fullName>
    </submittedName>
</protein>
<dbReference type="KEGG" id="cbw:RR42_m0019"/>
<dbReference type="EMBL" id="CP010536">
    <property type="protein sequence ID" value="AJG17434.1"/>
    <property type="molecule type" value="Genomic_DNA"/>
</dbReference>
<name>A0A0C4Y5K3_9BURK</name>
<evidence type="ECO:0000313" key="1">
    <source>
        <dbReference type="EMBL" id="AJG17434.1"/>
    </source>
</evidence>
<dbReference type="SUPFAM" id="SSF46785">
    <property type="entry name" value="Winged helix' DNA-binding domain"/>
    <property type="match status" value="1"/>
</dbReference>
<keyword evidence="2" id="KW-1185">Reference proteome</keyword>
<dbReference type="InterPro" id="IPR036390">
    <property type="entry name" value="WH_DNA-bd_sf"/>
</dbReference>
<sequence>MWRLEEYRLSQEDASNTALFVIAEQLSAGAREILRERNIGYFDASGSLYLKHKDWLINIDRLAKPGAPRRAESLFTGAREQVIHALLHSHQKWLTGLEIASLAETSAYTVSLTLQELERRELLESKGSGRTLRRRLAQPGVLLDLWADAWRVRKEHKTRWFAYTHNPKAMLLAITDKLEREALRGWAFTSTAAANAVSPLLTHVESAEIIVPPGSAPDYAKALGLQEVEKGSNVTLIERSGASSLFTGEHSDAPSHMASAFIVYLDLLDGRGRNKELASQLRSDILKI</sequence>
<gene>
    <name evidence="1" type="ORF">RR42_m0019</name>
</gene>
<dbReference type="Proteomes" id="UP000031843">
    <property type="component" value="Chromosome main"/>
</dbReference>
<dbReference type="InterPro" id="IPR019238">
    <property type="entry name" value="AbiEi_2"/>
</dbReference>
<dbReference type="AlphaFoldDB" id="A0A0C4Y5K3"/>
<proteinExistence type="predicted"/>
<dbReference type="Pfam" id="PF09952">
    <property type="entry name" value="AbiEi_2"/>
    <property type="match status" value="1"/>
</dbReference>